<keyword evidence="1" id="KW-0812">Transmembrane</keyword>
<accession>A0A0N4V0M1</accession>
<organism evidence="4">
    <name type="scientific">Enterobius vermicularis</name>
    <name type="common">Human pinworm</name>
    <dbReference type="NCBI Taxonomy" id="51028"/>
    <lineage>
        <taxon>Eukaryota</taxon>
        <taxon>Metazoa</taxon>
        <taxon>Ecdysozoa</taxon>
        <taxon>Nematoda</taxon>
        <taxon>Chromadorea</taxon>
        <taxon>Rhabditida</taxon>
        <taxon>Spirurina</taxon>
        <taxon>Oxyuridomorpha</taxon>
        <taxon>Oxyuroidea</taxon>
        <taxon>Oxyuridae</taxon>
        <taxon>Enterobius</taxon>
    </lineage>
</organism>
<dbReference type="OrthoDB" id="5786419at2759"/>
<evidence type="ECO:0000256" key="1">
    <source>
        <dbReference type="SAM" id="Phobius"/>
    </source>
</evidence>
<feature type="transmembrane region" description="Helical" evidence="1">
    <location>
        <begin position="41"/>
        <end position="58"/>
    </location>
</feature>
<gene>
    <name evidence="2" type="ORF">EVEC_LOCUS3176</name>
</gene>
<keyword evidence="1" id="KW-1133">Transmembrane helix</keyword>
<reference evidence="4" key="1">
    <citation type="submission" date="2017-02" db="UniProtKB">
        <authorList>
            <consortium name="WormBaseParasite"/>
        </authorList>
    </citation>
    <scope>IDENTIFICATION</scope>
</reference>
<evidence type="ECO:0000313" key="2">
    <source>
        <dbReference type="EMBL" id="VDD88033.1"/>
    </source>
</evidence>
<dbReference type="STRING" id="51028.A0A0N4V0M1"/>
<evidence type="ECO:0000313" key="3">
    <source>
        <dbReference type="Proteomes" id="UP000274131"/>
    </source>
</evidence>
<sequence>MVDFSVFHGGREVHLIGLCSYGFNGGIRNVVTNLKRTRNLMFFKIIFLILLTIILSEVQSCDIQLKLVSETDKEVEVQLIIPGLRLKTEKLSFKKKGERRLVKVQGKNCFSDFWTIKLWKKEDGNWVLAETTKRKLDGNGWIQFRIDDIPRVSMLNGFGVINSGL</sequence>
<dbReference type="AlphaFoldDB" id="A0A0N4V0M1"/>
<name>A0A0N4V0M1_ENTVE</name>
<proteinExistence type="predicted"/>
<reference evidence="2 3" key="2">
    <citation type="submission" date="2018-10" db="EMBL/GenBank/DDBJ databases">
        <authorList>
            <consortium name="Pathogen Informatics"/>
        </authorList>
    </citation>
    <scope>NUCLEOTIDE SEQUENCE [LARGE SCALE GENOMIC DNA]</scope>
</reference>
<evidence type="ECO:0000313" key="4">
    <source>
        <dbReference type="WBParaSite" id="EVEC_0000346801-mRNA-1"/>
    </source>
</evidence>
<keyword evidence="3" id="KW-1185">Reference proteome</keyword>
<protein>
    <submittedName>
        <fullName evidence="4">Fibrinogen C-terminal domain-containing protein</fullName>
    </submittedName>
</protein>
<dbReference type="EMBL" id="UXUI01007526">
    <property type="protein sequence ID" value="VDD88033.1"/>
    <property type="molecule type" value="Genomic_DNA"/>
</dbReference>
<dbReference type="Proteomes" id="UP000274131">
    <property type="component" value="Unassembled WGS sequence"/>
</dbReference>
<dbReference type="WBParaSite" id="EVEC_0000346801-mRNA-1">
    <property type="protein sequence ID" value="EVEC_0000346801-mRNA-1"/>
    <property type="gene ID" value="EVEC_0000346801"/>
</dbReference>
<keyword evidence="1" id="KW-0472">Membrane</keyword>